<dbReference type="OrthoDB" id="7410762at2"/>
<keyword evidence="2" id="KW-0472">Membrane</keyword>
<feature type="transmembrane region" description="Helical" evidence="2">
    <location>
        <begin position="26"/>
        <end position="46"/>
    </location>
</feature>
<dbReference type="Proteomes" id="UP000309848">
    <property type="component" value="Unassembled WGS sequence"/>
</dbReference>
<feature type="compositionally biased region" description="Basic and acidic residues" evidence="1">
    <location>
        <begin position="126"/>
        <end position="144"/>
    </location>
</feature>
<sequence>MPVAESIATRPSASVRLRASLGQRGIAFGLALLVELLVALLLWFVAPAIRTREEDRVPAVFGIEASGDHEAADRKEARARQPRTEPSKPRPLPPKPVEPPPETPDPPTPQLPADFVKLTRPDFRAADIADKGAPHDATPRRETAANDAGGAPGDSPVIAKGPNGQSIYRGDWYRMPTAAQIIPYISRRALNRAGEGVILCRIVADHRVEDCQELRETPRGSGYAGTARQAAWQFRVRAPRINGREVLGSLVQITVPFAGARDDAADE</sequence>
<feature type="region of interest" description="Disordered" evidence="1">
    <location>
        <begin position="126"/>
        <end position="162"/>
    </location>
</feature>
<evidence type="ECO:0000256" key="2">
    <source>
        <dbReference type="SAM" id="Phobius"/>
    </source>
</evidence>
<evidence type="ECO:0000313" key="4">
    <source>
        <dbReference type="Proteomes" id="UP000309848"/>
    </source>
</evidence>
<keyword evidence="4" id="KW-1185">Reference proteome</keyword>
<dbReference type="RefSeq" id="WP_135985242.1">
    <property type="nucleotide sequence ID" value="NZ_JAASQM010000003.1"/>
</dbReference>
<protein>
    <recommendedName>
        <fullName evidence="5">Energy transducer TonB</fullName>
    </recommendedName>
</protein>
<evidence type="ECO:0000313" key="3">
    <source>
        <dbReference type="EMBL" id="TGX41362.1"/>
    </source>
</evidence>
<proteinExistence type="predicted"/>
<dbReference type="EMBL" id="SRXU01000005">
    <property type="protein sequence ID" value="TGX41362.1"/>
    <property type="molecule type" value="Genomic_DNA"/>
</dbReference>
<name>A0A4V3QW70_9SPHN</name>
<comment type="caution">
    <text evidence="3">The sequence shown here is derived from an EMBL/GenBank/DDBJ whole genome shotgun (WGS) entry which is preliminary data.</text>
</comment>
<keyword evidence="2" id="KW-1133">Transmembrane helix</keyword>
<feature type="compositionally biased region" description="Pro residues" evidence="1">
    <location>
        <begin position="89"/>
        <end position="110"/>
    </location>
</feature>
<evidence type="ECO:0000256" key="1">
    <source>
        <dbReference type="SAM" id="MobiDB-lite"/>
    </source>
</evidence>
<feature type="region of interest" description="Disordered" evidence="1">
    <location>
        <begin position="68"/>
        <end position="114"/>
    </location>
</feature>
<keyword evidence="2" id="KW-0812">Transmembrane</keyword>
<evidence type="ECO:0008006" key="5">
    <source>
        <dbReference type="Google" id="ProtNLM"/>
    </source>
</evidence>
<gene>
    <name evidence="3" type="ORF">E5A74_12020</name>
</gene>
<organism evidence="3 4">
    <name type="scientific">Sphingomonas naasensis</name>
    <dbReference type="NCBI Taxonomy" id="1344951"/>
    <lineage>
        <taxon>Bacteria</taxon>
        <taxon>Pseudomonadati</taxon>
        <taxon>Pseudomonadota</taxon>
        <taxon>Alphaproteobacteria</taxon>
        <taxon>Sphingomonadales</taxon>
        <taxon>Sphingomonadaceae</taxon>
        <taxon>Sphingomonas</taxon>
    </lineage>
</organism>
<reference evidence="3 4" key="1">
    <citation type="submission" date="2019-04" db="EMBL/GenBank/DDBJ databases">
        <title>Sphingomonas psychrotolerans sp. nov., isolated from soil in the Tianshan Mountains, Xinjiang, China.</title>
        <authorList>
            <person name="Luo Y."/>
            <person name="Sheng H."/>
        </authorList>
    </citation>
    <scope>NUCLEOTIDE SEQUENCE [LARGE SCALE GENOMIC DNA]</scope>
    <source>
        <strain evidence="3 4">KIS18-15</strain>
    </source>
</reference>
<feature type="compositionally biased region" description="Basic and acidic residues" evidence="1">
    <location>
        <begin position="68"/>
        <end position="88"/>
    </location>
</feature>
<accession>A0A4V3QW70</accession>
<dbReference type="AlphaFoldDB" id="A0A4V3QW70"/>